<dbReference type="InterPro" id="IPR020846">
    <property type="entry name" value="MFS_dom"/>
</dbReference>
<evidence type="ECO:0000256" key="1">
    <source>
        <dbReference type="ARBA" id="ARBA00004141"/>
    </source>
</evidence>
<sequence length="548" mass="59406">MTSPSEKQILDEKERSGSINELHSGDAQIVEAENADLALALSTGPKLKVNSARSIQLFFILLVAFMGSLSNGFDGSVMSAVNGMEQYLTYFGIAGNDAGGGVGTTTAIIFGIYSIGSIAGVGFAGPITDTLGRRGGMFTGSVIIIVGAVVVTVAKNIAYLLGGRFVLGFGVAITTTAAPAYVVEMSPPQWRGRLTGLYNTFYYAGSILCTGITVATGRLESSVSWRSPLAIQIVPAGVLLIFSFLLPESPRWLVSVGRDEEARAILAKYHGNGDTNAPLVELEWKEIQDAIKLDGTDKRWWDYSGLVRTKNARYRTYMMLLMGFFGQWSGNGLGYFLTILFWNAGARTQNQRLTLNFANTIVSASGALIGTSLTDKVGRRTMWFWGTFACSATLAIVTGLTAKWGQDDANPSGSNAAIAFIFIFGFVYSVTYTPLQALYPAECLDYNTRAKGMAMYALAVNCAGFVNTYSGPIALDRIQWKYYIVYVVWDLFECLVIWFCAVETKGRTLEELDEIFEHAHPVKASISKKKIAVVEKDGKKQGLVVEGA</sequence>
<comment type="similarity">
    <text evidence="2 8">Belongs to the major facilitator superfamily. Sugar transporter (TC 2.A.1.1) family.</text>
</comment>
<evidence type="ECO:0000256" key="2">
    <source>
        <dbReference type="ARBA" id="ARBA00010992"/>
    </source>
</evidence>
<evidence type="ECO:0000256" key="6">
    <source>
        <dbReference type="ARBA" id="ARBA00023136"/>
    </source>
</evidence>
<dbReference type="STRING" id="230819.A0A5C3KKC6"/>
<feature type="transmembrane region" description="Helical" evidence="9">
    <location>
        <begin position="107"/>
        <end position="125"/>
    </location>
</feature>
<dbReference type="SUPFAM" id="SSF103473">
    <property type="entry name" value="MFS general substrate transporter"/>
    <property type="match status" value="1"/>
</dbReference>
<dbReference type="OrthoDB" id="6133115at2759"/>
<feature type="transmembrane region" description="Helical" evidence="9">
    <location>
        <begin position="482"/>
        <end position="502"/>
    </location>
</feature>
<dbReference type="EMBL" id="ML210303">
    <property type="protein sequence ID" value="TFK20365.1"/>
    <property type="molecule type" value="Genomic_DNA"/>
</dbReference>
<comment type="subcellular location">
    <subcellularLocation>
        <location evidence="1">Membrane</location>
        <topology evidence="1">Multi-pass membrane protein</topology>
    </subcellularLocation>
</comment>
<dbReference type="InterPro" id="IPR003663">
    <property type="entry name" value="Sugar/inositol_transpt"/>
</dbReference>
<feature type="transmembrane region" description="Helical" evidence="9">
    <location>
        <begin position="383"/>
        <end position="404"/>
    </location>
</feature>
<feature type="transmembrane region" description="Helical" evidence="9">
    <location>
        <begin position="195"/>
        <end position="217"/>
    </location>
</feature>
<feature type="transmembrane region" description="Helical" evidence="9">
    <location>
        <begin position="416"/>
        <end position="441"/>
    </location>
</feature>
<keyword evidence="3 8" id="KW-0813">Transport</keyword>
<keyword evidence="5 9" id="KW-1133">Transmembrane helix</keyword>
<keyword evidence="12" id="KW-1185">Reference proteome</keyword>
<proteinExistence type="inferred from homology"/>
<keyword evidence="6 9" id="KW-0472">Membrane</keyword>
<evidence type="ECO:0000256" key="8">
    <source>
        <dbReference type="RuleBase" id="RU003346"/>
    </source>
</evidence>
<feature type="transmembrane region" description="Helical" evidence="9">
    <location>
        <begin position="165"/>
        <end position="183"/>
    </location>
</feature>
<evidence type="ECO:0000256" key="7">
    <source>
        <dbReference type="ARBA" id="ARBA00049119"/>
    </source>
</evidence>
<evidence type="ECO:0000313" key="11">
    <source>
        <dbReference type="EMBL" id="TFK20365.1"/>
    </source>
</evidence>
<name>A0A5C3KKC6_COPMA</name>
<feature type="domain" description="Major facilitator superfamily (MFS) profile" evidence="10">
    <location>
        <begin position="60"/>
        <end position="505"/>
    </location>
</feature>
<dbReference type="PANTHER" id="PTHR48022:SF79">
    <property type="entry name" value="LACTOSE PERMEASE, PUTATIVE (AFU_ORTHOLOGUE AFUA_6G01860)-RELATED"/>
    <property type="match status" value="1"/>
</dbReference>
<reference evidence="11 12" key="1">
    <citation type="journal article" date="2019" name="Nat. Ecol. Evol.">
        <title>Megaphylogeny resolves global patterns of mushroom evolution.</title>
        <authorList>
            <person name="Varga T."/>
            <person name="Krizsan K."/>
            <person name="Foldi C."/>
            <person name="Dima B."/>
            <person name="Sanchez-Garcia M."/>
            <person name="Sanchez-Ramirez S."/>
            <person name="Szollosi G.J."/>
            <person name="Szarkandi J.G."/>
            <person name="Papp V."/>
            <person name="Albert L."/>
            <person name="Andreopoulos W."/>
            <person name="Angelini C."/>
            <person name="Antonin V."/>
            <person name="Barry K.W."/>
            <person name="Bougher N.L."/>
            <person name="Buchanan P."/>
            <person name="Buyck B."/>
            <person name="Bense V."/>
            <person name="Catcheside P."/>
            <person name="Chovatia M."/>
            <person name="Cooper J."/>
            <person name="Damon W."/>
            <person name="Desjardin D."/>
            <person name="Finy P."/>
            <person name="Geml J."/>
            <person name="Haridas S."/>
            <person name="Hughes K."/>
            <person name="Justo A."/>
            <person name="Karasinski D."/>
            <person name="Kautmanova I."/>
            <person name="Kiss B."/>
            <person name="Kocsube S."/>
            <person name="Kotiranta H."/>
            <person name="LaButti K.M."/>
            <person name="Lechner B.E."/>
            <person name="Liimatainen K."/>
            <person name="Lipzen A."/>
            <person name="Lukacs Z."/>
            <person name="Mihaltcheva S."/>
            <person name="Morgado L.N."/>
            <person name="Niskanen T."/>
            <person name="Noordeloos M.E."/>
            <person name="Ohm R.A."/>
            <person name="Ortiz-Santana B."/>
            <person name="Ovrebo C."/>
            <person name="Racz N."/>
            <person name="Riley R."/>
            <person name="Savchenko A."/>
            <person name="Shiryaev A."/>
            <person name="Soop K."/>
            <person name="Spirin V."/>
            <person name="Szebenyi C."/>
            <person name="Tomsovsky M."/>
            <person name="Tulloss R.E."/>
            <person name="Uehling J."/>
            <person name="Grigoriev I.V."/>
            <person name="Vagvolgyi C."/>
            <person name="Papp T."/>
            <person name="Martin F.M."/>
            <person name="Miettinen O."/>
            <person name="Hibbett D.S."/>
            <person name="Nagy L.G."/>
        </authorList>
    </citation>
    <scope>NUCLEOTIDE SEQUENCE [LARGE SCALE GENOMIC DNA]</scope>
    <source>
        <strain evidence="11 12">CBS 121175</strain>
    </source>
</reference>
<dbReference type="InterPro" id="IPR050360">
    <property type="entry name" value="MFS_Sugar_Transporters"/>
</dbReference>
<dbReference type="AlphaFoldDB" id="A0A5C3KKC6"/>
<dbReference type="Pfam" id="PF00083">
    <property type="entry name" value="Sugar_tr"/>
    <property type="match status" value="1"/>
</dbReference>
<gene>
    <name evidence="11" type="ORF">FA15DRAFT_673571</name>
</gene>
<feature type="transmembrane region" description="Helical" evidence="9">
    <location>
        <begin position="453"/>
        <end position="470"/>
    </location>
</feature>
<evidence type="ECO:0000256" key="5">
    <source>
        <dbReference type="ARBA" id="ARBA00022989"/>
    </source>
</evidence>
<dbReference type="PROSITE" id="PS50850">
    <property type="entry name" value="MFS"/>
    <property type="match status" value="1"/>
</dbReference>
<organism evidence="11 12">
    <name type="scientific">Coprinopsis marcescibilis</name>
    <name type="common">Agaric fungus</name>
    <name type="synonym">Psathyrella marcescibilis</name>
    <dbReference type="NCBI Taxonomy" id="230819"/>
    <lineage>
        <taxon>Eukaryota</taxon>
        <taxon>Fungi</taxon>
        <taxon>Dikarya</taxon>
        <taxon>Basidiomycota</taxon>
        <taxon>Agaricomycotina</taxon>
        <taxon>Agaricomycetes</taxon>
        <taxon>Agaricomycetidae</taxon>
        <taxon>Agaricales</taxon>
        <taxon>Agaricineae</taxon>
        <taxon>Psathyrellaceae</taxon>
        <taxon>Coprinopsis</taxon>
    </lineage>
</organism>
<dbReference type="Proteomes" id="UP000307440">
    <property type="component" value="Unassembled WGS sequence"/>
</dbReference>
<evidence type="ECO:0000256" key="3">
    <source>
        <dbReference type="ARBA" id="ARBA00022448"/>
    </source>
</evidence>
<dbReference type="NCBIfam" id="TIGR00879">
    <property type="entry name" value="SP"/>
    <property type="match status" value="1"/>
</dbReference>
<comment type="catalytic activity">
    <reaction evidence="7">
        <text>myo-inositol(out) + H(+)(out) = myo-inositol(in) + H(+)(in)</text>
        <dbReference type="Rhea" id="RHEA:60364"/>
        <dbReference type="ChEBI" id="CHEBI:15378"/>
        <dbReference type="ChEBI" id="CHEBI:17268"/>
    </reaction>
</comment>
<evidence type="ECO:0000256" key="9">
    <source>
        <dbReference type="SAM" id="Phobius"/>
    </source>
</evidence>
<dbReference type="PANTHER" id="PTHR48022">
    <property type="entry name" value="PLASTIDIC GLUCOSE TRANSPORTER 4"/>
    <property type="match status" value="1"/>
</dbReference>
<evidence type="ECO:0000259" key="10">
    <source>
        <dbReference type="PROSITE" id="PS50850"/>
    </source>
</evidence>
<evidence type="ECO:0000313" key="12">
    <source>
        <dbReference type="Proteomes" id="UP000307440"/>
    </source>
</evidence>
<dbReference type="GO" id="GO:0016020">
    <property type="term" value="C:membrane"/>
    <property type="evidence" value="ECO:0007669"/>
    <property type="project" value="UniProtKB-SubCell"/>
</dbReference>
<dbReference type="InterPro" id="IPR005828">
    <property type="entry name" value="MFS_sugar_transport-like"/>
</dbReference>
<evidence type="ECO:0000256" key="4">
    <source>
        <dbReference type="ARBA" id="ARBA00022692"/>
    </source>
</evidence>
<dbReference type="Gene3D" id="1.20.1250.20">
    <property type="entry name" value="MFS general substrate transporter like domains"/>
    <property type="match status" value="1"/>
</dbReference>
<feature type="transmembrane region" description="Helical" evidence="9">
    <location>
        <begin position="229"/>
        <end position="246"/>
    </location>
</feature>
<feature type="transmembrane region" description="Helical" evidence="9">
    <location>
        <begin position="317"/>
        <end position="341"/>
    </location>
</feature>
<keyword evidence="4 9" id="KW-0812">Transmembrane</keyword>
<dbReference type="InterPro" id="IPR036259">
    <property type="entry name" value="MFS_trans_sf"/>
</dbReference>
<dbReference type="GO" id="GO:0005351">
    <property type="term" value="F:carbohydrate:proton symporter activity"/>
    <property type="evidence" value="ECO:0007669"/>
    <property type="project" value="TreeGrafter"/>
</dbReference>
<accession>A0A5C3KKC6</accession>
<feature type="transmembrane region" description="Helical" evidence="9">
    <location>
        <begin position="55"/>
        <end position="73"/>
    </location>
</feature>
<protein>
    <submittedName>
        <fullName evidence="11">General substrate transporter</fullName>
    </submittedName>
</protein>
<feature type="transmembrane region" description="Helical" evidence="9">
    <location>
        <begin position="137"/>
        <end position="159"/>
    </location>
</feature>
<feature type="transmembrane region" description="Helical" evidence="9">
    <location>
        <begin position="353"/>
        <end position="371"/>
    </location>
</feature>
<dbReference type="FunFam" id="1.20.1250.20:FF:000134">
    <property type="entry name" value="MFS sugar transporter protein"/>
    <property type="match status" value="1"/>
</dbReference>